<protein>
    <submittedName>
        <fullName evidence="1">SFRICE_020682</fullName>
    </submittedName>
</protein>
<accession>A0A2H1V7R6</accession>
<name>A0A2H1V7R6_SPOFR</name>
<proteinExistence type="predicted"/>
<reference evidence="1" key="1">
    <citation type="submission" date="2016-07" db="EMBL/GenBank/DDBJ databases">
        <authorList>
            <person name="Bretaudeau A."/>
        </authorList>
    </citation>
    <scope>NUCLEOTIDE SEQUENCE</scope>
    <source>
        <strain evidence="1">Rice</strain>
        <tissue evidence="1">Whole body</tissue>
    </source>
</reference>
<dbReference type="AlphaFoldDB" id="A0A2H1V7R6"/>
<evidence type="ECO:0000313" key="1">
    <source>
        <dbReference type="EMBL" id="SOQ36861.1"/>
    </source>
</evidence>
<dbReference type="EMBL" id="ODYU01001105">
    <property type="protein sequence ID" value="SOQ36861.1"/>
    <property type="molecule type" value="Genomic_DNA"/>
</dbReference>
<organism evidence="1">
    <name type="scientific">Spodoptera frugiperda</name>
    <name type="common">Fall armyworm</name>
    <dbReference type="NCBI Taxonomy" id="7108"/>
    <lineage>
        <taxon>Eukaryota</taxon>
        <taxon>Metazoa</taxon>
        <taxon>Ecdysozoa</taxon>
        <taxon>Arthropoda</taxon>
        <taxon>Hexapoda</taxon>
        <taxon>Insecta</taxon>
        <taxon>Pterygota</taxon>
        <taxon>Neoptera</taxon>
        <taxon>Endopterygota</taxon>
        <taxon>Lepidoptera</taxon>
        <taxon>Glossata</taxon>
        <taxon>Ditrysia</taxon>
        <taxon>Noctuoidea</taxon>
        <taxon>Noctuidae</taxon>
        <taxon>Amphipyrinae</taxon>
        <taxon>Spodoptera</taxon>
    </lineage>
</organism>
<gene>
    <name evidence="1" type="ORF">SFRICE_020682</name>
</gene>
<sequence length="223" mass="25553">MTLATVPKYRKLTKMNKHGKYPVISSNNKEIKILCQLVVKPQNSSNMDRFELKTALHLLPVISDDETSVKKFIDNIQYYNYSLLIKPECKKNLIKFILKSRLSQSAKLRLEDDYTSVEALIRDMQIELLPKKGAAAIQNKLQKTRQNDMPIVDYGKLITELFVDLTISQADGNTECNNILKSIHEKQAIKQFSDGFRNRRISTIISARNYSSLKDAIQAAQDE</sequence>